<comment type="domain">
    <text evidence="32 33">The 17 amino acids long immunosuppressive region is present in many retroviral envelope proteins. Synthetic peptides derived from this relatively conserved sequence inhibit immune function in vitro and in vivo.</text>
</comment>
<feature type="disulfide bond" evidence="32">
    <location>
        <begin position="592"/>
        <end position="598"/>
    </location>
</feature>
<dbReference type="GO" id="GO:0016020">
    <property type="term" value="C:membrane"/>
    <property type="evidence" value="ECO:0007669"/>
    <property type="project" value="UniProtKB-UniRule"/>
</dbReference>
<dbReference type="GO" id="GO:0005198">
    <property type="term" value="F:structural molecule activity"/>
    <property type="evidence" value="ECO:0007669"/>
    <property type="project" value="UniProtKB-UniRule"/>
</dbReference>
<keyword evidence="15 32" id="KW-0053">Apoptosis</keyword>
<dbReference type="GO" id="GO:0019082">
    <property type="term" value="P:viral protein processing"/>
    <property type="evidence" value="ECO:0007669"/>
    <property type="project" value="UniProtKB-UniRule"/>
</dbReference>
<feature type="region of interest" description="Disordered" evidence="34">
    <location>
        <begin position="713"/>
        <end position="736"/>
    </location>
</feature>
<dbReference type="Proteomes" id="UP000174777">
    <property type="component" value="Genome"/>
</dbReference>
<keyword evidence="28 32" id="KW-0325">Glycoprotein</keyword>
<keyword evidence="19 32" id="KW-1043">Host membrane</keyword>
<comment type="function">
    <text evidence="32">Transmembrane protein gp41: Acts as a class I viral fusion protein. Under the current model, the protein has at least 3 conformational states: pre-fusion native state, pre-hairpin intermediate state, and post-fusion hairpin state. During fusion of viral and target intracellular membranes, the coiled coil regions (heptad repeats) assume a trimer-of-hairpins structure, positioning the fusion peptide in close proximity to the C-terminal region of the ectodomain. The formation of this structure appears to drive apposition and subsequent fusion of viral and target cell membranes. Complete fusion occurs in host cell endosomes and is dynamin-dependent, however some lipid transfer might occur at the plasma membrane. The virus undergoes clathrin-dependent internalization long before endosomal fusion, thus minimizing the surface exposure of conserved viral epitopes during fusion and reducing the efficacy of inhibitors targeting these epitopes. Membranes fusion leads to delivery of the nucleocapsid into the cytoplasm.</text>
</comment>
<keyword evidence="16 32" id="KW-0732">Signal</keyword>
<evidence type="ECO:0000256" key="26">
    <source>
        <dbReference type="ARBA" id="ARBA00023139"/>
    </source>
</evidence>
<dbReference type="InterPro" id="IPR037527">
    <property type="entry name" value="Gp160"/>
</dbReference>
<feature type="disulfide bond" evidence="32">
    <location>
        <begin position="228"/>
        <end position="239"/>
    </location>
</feature>
<evidence type="ECO:0000256" key="14">
    <source>
        <dbReference type="ARBA" id="ARBA00022692"/>
    </source>
</evidence>
<feature type="transmembrane region" description="Helical" evidence="33">
    <location>
        <begin position="12"/>
        <end position="35"/>
    </location>
</feature>
<evidence type="ECO:0000256" key="22">
    <source>
        <dbReference type="ARBA" id="ARBA00022989"/>
    </source>
</evidence>
<comment type="domain">
    <text evidence="32">The CD4-binding region is targeted by the antibody b12.</text>
</comment>
<dbReference type="GO" id="GO:0044175">
    <property type="term" value="C:host cell endosome membrane"/>
    <property type="evidence" value="ECO:0007669"/>
    <property type="project" value="UniProtKB-SubCell"/>
</dbReference>
<keyword evidence="30 32" id="KW-0449">Lipoprotein</keyword>
<feature type="region of interest" description="Fusion peptide" evidence="32">
    <location>
        <begin position="506"/>
        <end position="526"/>
    </location>
</feature>
<dbReference type="Pfam" id="PF00516">
    <property type="entry name" value="GP120"/>
    <property type="match status" value="1"/>
</dbReference>
<keyword evidence="8 32" id="KW-1170">Fusion of virus membrane with host endosomal membrane</keyword>
<dbReference type="GO" id="GO:0020002">
    <property type="term" value="C:host cell plasma membrane"/>
    <property type="evidence" value="ECO:0007669"/>
    <property type="project" value="UniProtKB-SubCell"/>
</dbReference>
<keyword evidence="21 32" id="KW-1164">Virus endocytosis by host</keyword>
<keyword evidence="20 32" id="KW-0261">Viral envelope protein</keyword>
<name>Q6JNG7_HV1</name>
<comment type="subcellular location">
    <molecule>Transmembrane protein gp41</molecule>
    <subcellularLocation>
        <location evidence="32">Virion membrane</location>
        <topology evidence="32">Single-pass type I membrane protein</topology>
    </subcellularLocation>
    <subcellularLocation>
        <location evidence="32">Host cell membrane</location>
        <topology evidence="32">Single-pass type I membrane protein</topology>
    </subcellularLocation>
    <subcellularLocation>
        <location evidence="32">Host endosome membrane</location>
        <topology evidence="32">Single-pass type I membrane protein</topology>
    </subcellularLocation>
    <text evidence="32">It is probably concentrated at the site of budding and incorporated into the virions possibly by contacts between the cytoplasmic tail of Env and the N-terminus of Gag.</text>
</comment>
<keyword evidence="29 32" id="KW-0899">Viral immunoevasion</keyword>
<dbReference type="Gene3D" id="1.10.287.210">
    <property type="match status" value="1"/>
</dbReference>
<feature type="site" description="Cleavage; by host furin" evidence="32">
    <location>
        <begin position="505"/>
        <end position="506"/>
    </location>
</feature>
<keyword evidence="13 32" id="KW-0165">Cleavage on pair of basic residues</keyword>
<feature type="lipid moiety-binding region" description="S-palmitoyl cysteine; by host" evidence="32">
    <location>
        <position position="758"/>
    </location>
</feature>
<accession>Q6JNG7</accession>
<keyword evidence="12 32" id="KW-1162">Viral penetration into host cytoplasm</keyword>
<evidence type="ECO:0000313" key="37">
    <source>
        <dbReference type="EMBL" id="AAQ98502.1"/>
    </source>
</evidence>
<evidence type="ECO:0000256" key="2">
    <source>
        <dbReference type="ARBA" id="ARBA00004433"/>
    </source>
</evidence>
<evidence type="ECO:0000256" key="27">
    <source>
        <dbReference type="ARBA" id="ARBA00023157"/>
    </source>
</evidence>
<keyword evidence="22 32" id="KW-1133">Transmembrane helix</keyword>
<comment type="caution">
    <text evidence="32 33">Lacks conserved residue(s) required for the propagation of feature annotation.</text>
</comment>
<feature type="compositionally biased region" description="Basic and acidic residues" evidence="34">
    <location>
        <begin position="717"/>
        <end position="736"/>
    </location>
</feature>
<reference evidence="37 38" key="1">
    <citation type="journal article" date="2004" name="AIDS Res. Hum. Retroviruses">
        <title>The changing molecular epidemiology of HIV type 1 among northern Thai drug users, 1999 to 2002.</title>
        <authorList>
            <person name="Tovanabutra S."/>
            <person name="Beyrer C."/>
            <person name="Sakkhachornphop S."/>
            <person name="Razak M.H."/>
            <person name="Ramos G.L."/>
            <person name="Vongchak T."/>
            <person name="Rungruengthanakit K."/>
            <person name="Saokhieo P."/>
            <person name="Tejafong K."/>
            <person name="Kim B."/>
            <person name="De Souza M."/>
            <person name="Robb M.L."/>
            <person name="Birx D.L."/>
            <person name="Jittiwutikarn J."/>
            <person name="Suriyanon V."/>
            <person name="Celentano D.D."/>
            <person name="McCutchan F.E."/>
        </authorList>
    </citation>
    <scope>NUCLEOTIDE SEQUENCE [LARGE SCALE GENOMIC DNA]</scope>
</reference>
<keyword evidence="25 32" id="KW-0472">Membrane</keyword>
<dbReference type="GO" id="GO:0019064">
    <property type="term" value="P:fusion of virus membrane with host plasma membrane"/>
    <property type="evidence" value="ECO:0007669"/>
    <property type="project" value="UniProtKB-UniRule"/>
</dbReference>
<evidence type="ECO:0000256" key="21">
    <source>
        <dbReference type="ARBA" id="ARBA00022890"/>
    </source>
</evidence>
<comment type="domain">
    <text evidence="32">The membrane proximal external region (MPER) present in gp41 is a tryptophan-rich region recognized by the antibodies 2F5, Z13, and 4E10. MPER seems to play a role in fusion.</text>
</comment>
<evidence type="ECO:0000256" key="18">
    <source>
        <dbReference type="ARBA" id="ARBA00022844"/>
    </source>
</evidence>
<feature type="chain" id="PRO_5023265976" description="Envelope glycoprotein gp160" evidence="32">
    <location>
        <begin position="32"/>
        <end position="857"/>
    </location>
</feature>
<feature type="short sequence motif" description="Di-leucine internalization motif" evidence="32">
    <location>
        <begin position="856"/>
        <end position="857"/>
    </location>
</feature>
<feature type="coiled-coil region" evidence="32">
    <location>
        <begin position="627"/>
        <end position="661"/>
    </location>
</feature>
<dbReference type="GO" id="GO:0055036">
    <property type="term" value="C:virion membrane"/>
    <property type="evidence" value="ECO:0007669"/>
    <property type="project" value="UniProtKB-SubCell"/>
</dbReference>
<feature type="transmembrane region" description="Helical" evidence="33">
    <location>
        <begin position="506"/>
        <end position="529"/>
    </location>
</feature>
<feature type="region of interest" description="CD4-binding loop" evidence="32">
    <location>
        <begin position="363"/>
        <end position="373"/>
    </location>
</feature>
<evidence type="ECO:0000256" key="34">
    <source>
        <dbReference type="SAM" id="MobiDB-lite"/>
    </source>
</evidence>
<feature type="region of interest" description="MPER; binding to GalCer" evidence="32">
    <location>
        <begin position="656"/>
        <end position="677"/>
    </location>
</feature>
<comment type="PTM">
    <text evidence="32">Palmitoylation of the transmembrane protein and of Env polyprotein (prior to its proteolytic cleavage) is essential for their association with host cell membrane lipid rafts. Palmitoylation is therefore required for envelope trafficking to classical lipid rafts, but not for viral replication.</text>
</comment>
<evidence type="ECO:0000256" key="1">
    <source>
        <dbReference type="ARBA" id="ARBA00004402"/>
    </source>
</evidence>
<evidence type="ECO:0000256" key="33">
    <source>
        <dbReference type="RuleBase" id="RU363095"/>
    </source>
</evidence>
<evidence type="ECO:0000259" key="35">
    <source>
        <dbReference type="Pfam" id="PF00516"/>
    </source>
</evidence>
<feature type="topological domain" description="Cytoplasmic" evidence="32">
    <location>
        <begin position="700"/>
        <end position="857"/>
    </location>
</feature>
<keyword evidence="18 32" id="KW-0946">Virion</keyword>
<dbReference type="GO" id="GO:0052031">
    <property type="term" value="P:symbiont-mediated perturbation of host defense response"/>
    <property type="evidence" value="ECO:0007669"/>
    <property type="project" value="UniProtKB-UniRule"/>
</dbReference>
<comment type="PTM">
    <text evidence="32">Highly glycosylated by host. The high number of glycan on the protein is reffered to as 'glycan shield' because it contributes to hide protein sequence from adaptive immune system.</text>
</comment>
<evidence type="ECO:0000256" key="20">
    <source>
        <dbReference type="ARBA" id="ARBA00022879"/>
    </source>
</evidence>
<dbReference type="SUPFAM" id="SSF56502">
    <property type="entry name" value="gp120 core"/>
    <property type="match status" value="2"/>
</dbReference>
<evidence type="ECO:0000256" key="17">
    <source>
        <dbReference type="ARBA" id="ARBA00022804"/>
    </source>
</evidence>
<dbReference type="GO" id="GO:1903908">
    <property type="term" value="P:positive regulation of plasma membrane raft polarization"/>
    <property type="evidence" value="ECO:0007669"/>
    <property type="project" value="UniProtKB-UniRule"/>
</dbReference>
<sequence length="857" mass="97417">MRVKGTQMSWPHLWTGGILIIGLVIICSASENLWVTVYYGVPVWRDADTTLFCASDAKAHETEVHNVWATHACVPTDPNPQEIHLENVTENFNMWKNNMVEQMQEDVISLWDQSLKPCVKLTPLCVTLNCTNANLTNVKSTNEAPSIGNITDEVRNCSFNMTTELRDKKKKVHALFYRLDIVQIENNSSEYRLINCNTSVIKQACPKISFDPIPIHYCTPAGYALLKCNDKKFNGTGLCKNVSSVQCTHGIKPVVSTQLLLNGSLAEEEIIIRSENITNNAKTIIVHLNKSVEINCTRPSNNTRTSIHIGPGQVFYRTGDIVGDIRQAYCKINGTKWNETLKQVAGKLREHFKGTEKIIFQPPLGGDLEITMHHFTCRGEFFYCNTTKLFNSTWTNGTMEHIIHNNTDIIIPCRIKQIVNMWQGVGQAMYAPPISGRIDCVSNITGILLTRDGGLNNTNETFRPGGGNIKDNWRSELYKYKVVQIEPLGIAPTRAKRRVVEREKRAVGIGAMIFGFLGAAGSTMGAASITLTVQARQLLSGIVQQQSNLLRAIEAQQHLLQLTVWGIKQLQARVLAVERYLKDQKFLGLWGCSGKIICTTAVPWNYTWSNKSYDEIWNNMTWIEWEREISNYTSQIYEILTESQNQQDRNEKDLLELDKWTSLWNWFDISKWLWYIKIFIMIVGGLIGLRIVFAVLSIVNRVRQGYSPLSFQIPSHHQREPDRPERIEEGGGEQDRDRSVRLVSGFLALAWDDLRSLCLFSYHRLRDFILIAARTVELLGHSSLKGLRRGWESLKYLGNLLVYWGQELRISAISLFDAIAIAVAGWTDRVIEAAQRAWRAILHIPRRIRQGLERALL</sequence>
<organism evidence="37 38">
    <name type="scientific">Human immunodeficiency virus type 1</name>
    <name type="common">HIV-1</name>
    <dbReference type="NCBI Taxonomy" id="11676"/>
    <lineage>
        <taxon>Viruses</taxon>
        <taxon>Riboviria</taxon>
        <taxon>Pararnavirae</taxon>
        <taxon>Artverviricota</taxon>
        <taxon>Revtraviricetes</taxon>
        <taxon>Ortervirales</taxon>
        <taxon>Retroviridae</taxon>
        <taxon>Orthoretrovirinae</taxon>
        <taxon>Lentivirus</taxon>
        <taxon>Lentivirus humimdef1</taxon>
    </lineage>
</organism>
<evidence type="ECO:0000256" key="29">
    <source>
        <dbReference type="ARBA" id="ARBA00023280"/>
    </source>
</evidence>
<dbReference type="FunFam" id="1.10.287.210:FF:000001">
    <property type="entry name" value="Envelope glycoprotein gp160"/>
    <property type="match status" value="1"/>
</dbReference>
<comment type="miscellaneous">
    <text evidence="32">Inhibitors targeting HIV-1 viral envelope proteins are used as antiretroviral drugs. Attachment of virions to the cell surface via non-specific interactions and CD4 binding can be blocked by inhibitors that include cyanovirin-N, cyclotriazadisulfonamide analogs, PRO 2000, TNX 355 and PRO 542. In addition, BMS 806 can block CD4-induced conformational changes. Env interactions with the coreceptor molecules can be targeted by CCR5 antagonists including SCH-D, maraviroc (UK 427857) and aplaviroc (GW 873140), and the CXCR4 antagonist AMD 070. Fusion of viral and cellular membranes can be inhibited by peptides such as enfuvirtide and tifuvirtide (T 1249). Resistance to inhibitors associated with mutations in Env are observed. Most of the time, single mutations confer only a modest reduction in drug susceptibility. Combination of several mutations is usually required to develop a high-level drug resistance.</text>
</comment>
<dbReference type="InterPro" id="IPR036377">
    <property type="entry name" value="Gp120_core_sf"/>
</dbReference>
<feature type="disulfide bond" evidence="32">
    <location>
        <begin position="53"/>
        <end position="73"/>
    </location>
</feature>
<dbReference type="Pfam" id="PF00517">
    <property type="entry name" value="GP41"/>
    <property type="match status" value="1"/>
</dbReference>
<dbReference type="FunFam" id="2.170.40.20:FF:000004">
    <property type="entry name" value="Envelope glycoprotein gp160"/>
    <property type="match status" value="1"/>
</dbReference>
<evidence type="ECO:0000256" key="28">
    <source>
        <dbReference type="ARBA" id="ARBA00023180"/>
    </source>
</evidence>
<comment type="function">
    <text evidence="32">Envelope glycoprotein gp160: Oligomerizes in the host endoplasmic reticulum into predominantly trimers. In a second time, gp160 transits in the host Golgi, where glycosylation is completed. The precursor is then proteolytically cleaved in the trans-Golgi and thereby activated by cellular furin or furin-like proteases to produce gp120 and gp41.</text>
</comment>
<feature type="region of interest" description="V2" evidence="32">
    <location>
        <begin position="157"/>
        <end position="196"/>
    </location>
</feature>
<gene>
    <name evidence="32 37" type="primary">env</name>
</gene>
<evidence type="ECO:0000256" key="32">
    <source>
        <dbReference type="HAMAP-Rule" id="MF_04083"/>
    </source>
</evidence>
<feature type="disulfide bond" evidence="32">
    <location>
        <begin position="218"/>
        <end position="247"/>
    </location>
</feature>
<keyword evidence="31 32" id="KW-1160">Virus entry into host cell</keyword>
<dbReference type="Gene3D" id="2.170.40.20">
    <property type="entry name" value="Human immunodeficiency virus 1, Gp160, envelope glycoprotein"/>
    <property type="match status" value="2"/>
</dbReference>
<protein>
    <recommendedName>
        <fullName evidence="32">Envelope glycoprotein gp160</fullName>
    </recommendedName>
    <alternativeName>
        <fullName evidence="32">Env polyprotein</fullName>
    </alternativeName>
    <component>
        <recommendedName>
            <fullName evidence="32">Surface protein gp120</fullName>
            <shortName evidence="32">SU</shortName>
        </recommendedName>
        <alternativeName>
            <fullName evidence="32">Glycoprotein 120</fullName>
            <shortName evidence="32">gp120</shortName>
        </alternativeName>
    </component>
    <component>
        <recommendedName>
            <fullName evidence="32">Transmembrane protein gp41</fullName>
            <shortName evidence="32">TM</shortName>
        </recommendedName>
        <alternativeName>
            <fullName evidence="32">Glycoprotein 41</fullName>
            <shortName evidence="32">gp41</shortName>
        </alternativeName>
    </component>
</protein>
<dbReference type="SUPFAM" id="SSF58069">
    <property type="entry name" value="Virus ectodomain"/>
    <property type="match status" value="1"/>
</dbReference>
<feature type="domain" description="Retroviral envelope protein GP41-like" evidence="36">
    <location>
        <begin position="524"/>
        <end position="714"/>
    </location>
</feature>
<proteinExistence type="inferred from homology"/>
<evidence type="ECO:0000256" key="7">
    <source>
        <dbReference type="ARBA" id="ARBA00022506"/>
    </source>
</evidence>
<keyword evidence="26 32" id="KW-0564">Palmitate</keyword>
<evidence type="ECO:0000256" key="31">
    <source>
        <dbReference type="ARBA" id="ARBA00023296"/>
    </source>
</evidence>
<evidence type="ECO:0000256" key="15">
    <source>
        <dbReference type="ARBA" id="ARBA00022703"/>
    </source>
</evidence>
<dbReference type="CDD" id="cd09909">
    <property type="entry name" value="HIV-1-like_HR1-HR2"/>
    <property type="match status" value="1"/>
</dbReference>
<evidence type="ECO:0000256" key="12">
    <source>
        <dbReference type="ARBA" id="ARBA00022595"/>
    </source>
</evidence>
<feature type="transmembrane region" description="Helical" evidence="33">
    <location>
        <begin position="672"/>
        <end position="699"/>
    </location>
</feature>
<evidence type="ECO:0000256" key="23">
    <source>
        <dbReference type="ARBA" id="ARBA00023046"/>
    </source>
</evidence>
<evidence type="ECO:0000256" key="9">
    <source>
        <dbReference type="ARBA" id="ARBA00022511"/>
    </source>
</evidence>
<comment type="domain">
    <text evidence="32">Some of the most genetically diverse regions of the viral genome are present in Env. They are called variable regions 1 through 5 (V1 through V5). Coreceptor usage of gp120 is determined mainly by the primary structure of the third variable region (V3) in the outer domain of gp120. The sequence of V3 determines which coreceptor, CCR5 and/or CXCR4 (corresponding to R5/macrophage, X4/T cell and R5X4/T cell and macrophage tropism), is used to trigger the fusion potential of the Env complex, and hence which cells the virus can infect. Binding to CCR5 involves a region adjacent in addition to V3.</text>
</comment>
<comment type="similarity">
    <text evidence="32">Belongs to the HIV-1 env protein family.</text>
</comment>
<evidence type="ECO:0000313" key="38">
    <source>
        <dbReference type="Proteomes" id="UP000174777"/>
    </source>
</evidence>
<feature type="region of interest" description="Immunosuppression" evidence="32">
    <location>
        <begin position="568"/>
        <end position="586"/>
    </location>
</feature>
<comment type="subcellular location">
    <subcellularLocation>
        <location evidence="3">Host cell membrane</location>
        <topology evidence="3">Peripheral membrane protein</topology>
    </subcellularLocation>
    <subcellularLocation>
        <location evidence="1">Host cell membrane</location>
        <topology evidence="1">Single-pass type I membrane protein</topology>
    </subcellularLocation>
    <subcellularLocation>
        <location evidence="2">Host endosome membrane</location>
        <topology evidence="2">Peripheral membrane protein</topology>
    </subcellularLocation>
    <subcellularLocation>
        <location evidence="5">Host endosome membrane</location>
        <topology evidence="5">Single-pass type I membrane protein</topology>
    </subcellularLocation>
    <subcellularLocation>
        <location evidence="6">Virion membrane</location>
        <topology evidence="6">Peripheral membrane protein</topology>
    </subcellularLocation>
    <subcellularLocation>
        <location evidence="4">Virion membrane</location>
        <topology evidence="4">Single-pass type I membrane protein</topology>
    </subcellularLocation>
</comment>
<dbReference type="GO" id="GO:0075512">
    <property type="term" value="P:clathrin-dependent endocytosis of virus by host cell"/>
    <property type="evidence" value="ECO:0007669"/>
    <property type="project" value="UniProtKB-UniRule"/>
</dbReference>
<evidence type="ECO:0000256" key="11">
    <source>
        <dbReference type="ARBA" id="ARBA00022581"/>
    </source>
</evidence>
<comment type="miscellaneous">
    <text evidence="32">HIV-1 lineages are divided in three main groups, M (for Major), O (for Outlier), and N (for New, or Non-M, Non-O). The vast majority of strains found worldwide belong to the group M. Group O seems to be endemic to and largely confined to Cameroon and neighboring countries in West Central Africa, where these viruses represent a small minority of HIV-1 strains. The group N is represented by a limited number of isolates from Cameroonian persons. The group M is further subdivided in 9 clades or subtypes (A to D, F to H, J and K).</text>
</comment>
<dbReference type="GO" id="GO:0019031">
    <property type="term" value="C:viral envelope"/>
    <property type="evidence" value="ECO:0007669"/>
    <property type="project" value="UniProtKB-KW"/>
</dbReference>
<evidence type="ECO:0000256" key="3">
    <source>
        <dbReference type="ARBA" id="ARBA00004505"/>
    </source>
</evidence>
<evidence type="ECO:0000256" key="24">
    <source>
        <dbReference type="ARBA" id="ARBA00023054"/>
    </source>
</evidence>
<dbReference type="Gene3D" id="1.20.5.490">
    <property type="entry name" value="Single helix bin"/>
    <property type="match status" value="1"/>
</dbReference>
<comment type="subunit">
    <text evidence="32">The mature envelope protein (Env) consists of a homotrimer of non-covalently associated gp120-gp41 heterodimers. The resulting complex protrudes from the virus surface as a spike. There seems to be as few as 10 spikes on the average virion. Surface protein gp120 interacts with host CD4, CCR5 and CXCR4. Gp120 also interacts with the C-type lectins CD209/DC-SIGN and CLEC4M/DC-SIGNR (collectively referred to as DC-SIGN(R)). Gp120 and gp41 interact with GalCer. Gp120 interacts with host ITGA4/ITGB7 complex; on CD4+ T-cells, this interaction results in rapid activation of integrin ITGAL/LFA-1, which facilitates efficient cell-to-cell spreading of HIV-1. Gp120 interacts with cell-associated heparan sulfate; this interaction increases virus infectivity on permissive cells and may be involved in infection of CD4- cells.</text>
</comment>
<comment type="domain">
    <text evidence="32">The YXXL motif is involved in determining the exact site of viral release at the surface of infected mononuclear cells and promotes endocytosis. YXXL and di-leucine endocytosis motifs interact directly or indirectly with the clathrin adapter complexes, opperate independently, and their activities are not additive.</text>
</comment>
<feature type="domain" description="Human immunodeficiency virus 1 envelope glycoprotein Gp120" evidence="35">
    <location>
        <begin position="33"/>
        <end position="505"/>
    </location>
</feature>
<dbReference type="EMBL" id="AY358062">
    <property type="protein sequence ID" value="AAQ98502.1"/>
    <property type="molecule type" value="Genomic_DNA"/>
</dbReference>
<dbReference type="FunFam" id="2.170.40.20:FF:000003">
    <property type="entry name" value="Envelope glycoprotein gp160"/>
    <property type="match status" value="1"/>
</dbReference>
<dbReference type="InterPro" id="IPR000328">
    <property type="entry name" value="GP41-like"/>
</dbReference>
<dbReference type="GO" id="GO:1903911">
    <property type="term" value="P:positive regulation of receptor clustering"/>
    <property type="evidence" value="ECO:0007669"/>
    <property type="project" value="UniProtKB-UniRule"/>
</dbReference>
<evidence type="ECO:0000256" key="4">
    <source>
        <dbReference type="ARBA" id="ARBA00004563"/>
    </source>
</evidence>
<evidence type="ECO:0000256" key="19">
    <source>
        <dbReference type="ARBA" id="ARBA00022870"/>
    </source>
</evidence>
<keyword evidence="10 32" id="KW-1165">Clathrin-mediated endocytosis of virus by host</keyword>
<evidence type="ECO:0000256" key="8">
    <source>
        <dbReference type="ARBA" id="ARBA00022510"/>
    </source>
</evidence>
<dbReference type="InterPro" id="IPR000777">
    <property type="entry name" value="HIV1_Gp120"/>
</dbReference>
<keyword evidence="9 32" id="KW-1032">Host cell membrane</keyword>
<keyword evidence="24 32" id="KW-0175">Coiled coil</keyword>
<evidence type="ECO:0000256" key="16">
    <source>
        <dbReference type="ARBA" id="ARBA00022729"/>
    </source>
</evidence>
<comment type="subcellular location">
    <molecule>Surface protein gp120</molecule>
    <subcellularLocation>
        <location evidence="32">Virion membrane</location>
        <topology evidence="32">Peripheral membrane protein</topology>
    </subcellularLocation>
    <subcellularLocation>
        <location evidence="32">Host cell membrane</location>
        <topology evidence="32">Peripheral membrane protein</topology>
    </subcellularLocation>
    <subcellularLocation>
        <location evidence="32">Host endosome membrane</location>
        <topology evidence="32">Single-pass type I membrane protein</topology>
    </subcellularLocation>
    <text evidence="32">The surface protein is not anchored to the viral envelope, but associates with the extravirion surface through its binding to TM. It is probably concentrated at the site of budding and incorporated into the virions possibly by contacts between the cytoplasmic tail of Env and the N-terminus of Gag.</text>
</comment>
<evidence type="ECO:0000256" key="5">
    <source>
        <dbReference type="ARBA" id="ARBA00004578"/>
    </source>
</evidence>
<evidence type="ECO:0000256" key="6">
    <source>
        <dbReference type="ARBA" id="ARBA00004650"/>
    </source>
</evidence>
<evidence type="ECO:0000256" key="25">
    <source>
        <dbReference type="ARBA" id="ARBA00023136"/>
    </source>
</evidence>
<keyword evidence="14 32" id="KW-0812">Transmembrane</keyword>
<evidence type="ECO:0000256" key="30">
    <source>
        <dbReference type="ARBA" id="ARBA00023288"/>
    </source>
</evidence>
<keyword evidence="27 32" id="KW-1015">Disulfide bond</keyword>
<comment type="PTM">
    <text evidence="32">Specific enzymatic cleavages in vivo yield mature proteins. Envelope glycoproteins are synthesized as a inactive precursor that is heavily N-glycosylated and processed likely by host cell furin in the Golgi to yield the mature SU and TM proteins. The cleavage site between SU and TM requires the minimal sequence [KR]-X-[KR]-R. About 2 of the 9 disulfide bonds of gp41 are reduced by P4HB/PDI, following binding to CD4 receptor.</text>
</comment>
<evidence type="ECO:0000256" key="13">
    <source>
        <dbReference type="ARBA" id="ARBA00022685"/>
    </source>
</evidence>
<keyword evidence="7 32" id="KW-1168">Fusion of virus membrane with host membrane</keyword>
<organismHost>
    <name type="scientific">Homo sapiens</name>
    <name type="common">Human</name>
    <dbReference type="NCBI Taxonomy" id="9606"/>
</organismHost>
<feature type="short sequence motif" description="YXXL motif; contains endocytosis signal" evidence="32">
    <location>
        <begin position="706"/>
        <end position="709"/>
    </location>
</feature>
<dbReference type="GO" id="GO:0039654">
    <property type="term" value="P:fusion of virus membrane with host endosome membrane"/>
    <property type="evidence" value="ECO:0007669"/>
    <property type="project" value="UniProtKB-UniRule"/>
</dbReference>
<dbReference type="GO" id="GO:0019062">
    <property type="term" value="P:virion attachment to host cell"/>
    <property type="evidence" value="ECO:0007669"/>
    <property type="project" value="UniProtKB-UniRule"/>
</dbReference>
<keyword evidence="17 32" id="KW-1161">Viral attachment to host cell</keyword>
<comment type="function">
    <text evidence="32">Surface protein gp120: Attaches the virus to the host lymphoid cell by binding to the primary receptor CD4. This interaction induces a structural rearrangement creating a high affinity binding site for a chemokine coreceptor like CXCR4 and/or CCR5. Acts as a ligand for CD209/DC-SIGN and CLEC4M/DC-SIGNR, which are respectively found on dendritic cells (DCs), and on endothelial cells of liver sinusoids and lymph node sinuses. These interactions allow capture of viral particles at mucosal surfaces by these cells and subsequent transmission to permissive cells. HIV subverts the migration properties of dendritic cells to gain access to CD4+ T-cells in lymph nodes. Virus transmission to permissive T-cells occurs either in trans (without DCs infection, through viral capture and transmission), or in cis (following DCs productive infection, through the usual CD4-gp120 interaction), thereby inducing a robust infection. In trans infection, bound virions remain infectious over days and it is proposed that they are not degraded, but protected in non-lysosomal acidic organelles within the DCs close to the cell membrane thus contributing to the viral infectious potential during DCs' migration from the periphery to the lymphoid tissues. On arrival at lymphoid tissues, intact virions recycle back to DCs' cell surface allowing virus transmission to CD4+ T-cells.</text>
</comment>
<dbReference type="FunFam" id="1.20.5.490:FF:000001">
    <property type="entry name" value="Envelope glycoprotein gp160"/>
    <property type="match status" value="1"/>
</dbReference>
<keyword evidence="23 32" id="KW-1039">Host endosome</keyword>
<feature type="chain" id="PRO_5023265977" description="Transmembrane protein gp41" evidence="32">
    <location>
        <begin position="506"/>
        <end position="857"/>
    </location>
</feature>
<dbReference type="HAMAP" id="MF_04083">
    <property type="entry name" value="HIV_ENV"/>
    <property type="match status" value="1"/>
</dbReference>
<evidence type="ECO:0000259" key="36">
    <source>
        <dbReference type="Pfam" id="PF00517"/>
    </source>
</evidence>
<keyword evidence="11 32" id="KW-0945">Host-virus interaction</keyword>
<evidence type="ECO:0000256" key="10">
    <source>
        <dbReference type="ARBA" id="ARBA00022570"/>
    </source>
</evidence>